<dbReference type="KEGG" id="dpx:DAPPUDRAFT_233897"/>
<reference evidence="1 2" key="1">
    <citation type="journal article" date="2011" name="Science">
        <title>The ecoresponsive genome of Daphnia pulex.</title>
        <authorList>
            <person name="Colbourne J.K."/>
            <person name="Pfrender M.E."/>
            <person name="Gilbert D."/>
            <person name="Thomas W.K."/>
            <person name="Tucker A."/>
            <person name="Oakley T.H."/>
            <person name="Tokishita S."/>
            <person name="Aerts A."/>
            <person name="Arnold G.J."/>
            <person name="Basu M.K."/>
            <person name="Bauer D.J."/>
            <person name="Caceres C.E."/>
            <person name="Carmel L."/>
            <person name="Casola C."/>
            <person name="Choi J.H."/>
            <person name="Detter J.C."/>
            <person name="Dong Q."/>
            <person name="Dusheyko S."/>
            <person name="Eads B.D."/>
            <person name="Frohlich T."/>
            <person name="Geiler-Samerotte K.A."/>
            <person name="Gerlach D."/>
            <person name="Hatcher P."/>
            <person name="Jogdeo S."/>
            <person name="Krijgsveld J."/>
            <person name="Kriventseva E.V."/>
            <person name="Kultz D."/>
            <person name="Laforsch C."/>
            <person name="Lindquist E."/>
            <person name="Lopez J."/>
            <person name="Manak J.R."/>
            <person name="Muller J."/>
            <person name="Pangilinan J."/>
            <person name="Patwardhan R.P."/>
            <person name="Pitluck S."/>
            <person name="Pritham E.J."/>
            <person name="Rechtsteiner A."/>
            <person name="Rho M."/>
            <person name="Rogozin I.B."/>
            <person name="Sakarya O."/>
            <person name="Salamov A."/>
            <person name="Schaack S."/>
            <person name="Shapiro H."/>
            <person name="Shiga Y."/>
            <person name="Skalitzky C."/>
            <person name="Smith Z."/>
            <person name="Souvorov A."/>
            <person name="Sung W."/>
            <person name="Tang Z."/>
            <person name="Tsuchiya D."/>
            <person name="Tu H."/>
            <person name="Vos H."/>
            <person name="Wang M."/>
            <person name="Wolf Y.I."/>
            <person name="Yamagata H."/>
            <person name="Yamada T."/>
            <person name="Ye Y."/>
            <person name="Shaw J.R."/>
            <person name="Andrews J."/>
            <person name="Crease T.J."/>
            <person name="Tang H."/>
            <person name="Lucas S.M."/>
            <person name="Robertson H.M."/>
            <person name="Bork P."/>
            <person name="Koonin E.V."/>
            <person name="Zdobnov E.M."/>
            <person name="Grigoriev I.V."/>
            <person name="Lynch M."/>
            <person name="Boore J.L."/>
        </authorList>
    </citation>
    <scope>NUCLEOTIDE SEQUENCE [LARGE SCALE GENOMIC DNA]</scope>
</reference>
<sequence length="256" mass="28465">MKCFVHSVIGLPPQTICKLICASDIFAVDLSDEISALKRGDDEVTGEIAESFSRLPLIHSLAALNAHTCIINYGLRFPWLLILEYQEKKYDVYYERSSMYLCHPNFDDPYATAQWIALVHIDHKKERGLFVTATTQFRVLYQYSRMPTTNKIKYESGNGGAEALGDGGIHSIDDASSLRISIMESIVMDERAPFELITISERRIGYLENGSDPLPVSLPYLPPSRPAQEFWLKDVGSLLPLPSAAAAAPVAALRAV</sequence>
<dbReference type="InParanoid" id="E9FW22"/>
<keyword evidence="2" id="KW-1185">Reference proteome</keyword>
<proteinExistence type="predicted"/>
<dbReference type="Proteomes" id="UP000000305">
    <property type="component" value="Unassembled WGS sequence"/>
</dbReference>
<name>E9FW22_DAPPU</name>
<organism evidence="1 2">
    <name type="scientific">Daphnia pulex</name>
    <name type="common">Water flea</name>
    <dbReference type="NCBI Taxonomy" id="6669"/>
    <lineage>
        <taxon>Eukaryota</taxon>
        <taxon>Metazoa</taxon>
        <taxon>Ecdysozoa</taxon>
        <taxon>Arthropoda</taxon>
        <taxon>Crustacea</taxon>
        <taxon>Branchiopoda</taxon>
        <taxon>Diplostraca</taxon>
        <taxon>Cladocera</taxon>
        <taxon>Anomopoda</taxon>
        <taxon>Daphniidae</taxon>
        <taxon>Daphnia</taxon>
    </lineage>
</organism>
<protein>
    <submittedName>
        <fullName evidence="1">Uncharacterized protein</fullName>
    </submittedName>
</protein>
<dbReference type="HOGENOM" id="CLU_1086884_0_0_1"/>
<gene>
    <name evidence="1" type="ORF">DAPPUDRAFT_233897</name>
</gene>
<dbReference type="EMBL" id="GL732525">
    <property type="protein sequence ID" value="EFX88998.1"/>
    <property type="molecule type" value="Genomic_DNA"/>
</dbReference>
<dbReference type="AlphaFoldDB" id="E9FW22"/>
<evidence type="ECO:0000313" key="2">
    <source>
        <dbReference type="Proteomes" id="UP000000305"/>
    </source>
</evidence>
<accession>E9FW22</accession>
<evidence type="ECO:0000313" key="1">
    <source>
        <dbReference type="EMBL" id="EFX88998.1"/>
    </source>
</evidence>